<evidence type="ECO:0000256" key="4">
    <source>
        <dbReference type="ARBA" id="ARBA00022927"/>
    </source>
</evidence>
<dbReference type="GO" id="GO:0015031">
    <property type="term" value="P:protein transport"/>
    <property type="evidence" value="ECO:0007669"/>
    <property type="project" value="UniProtKB-KW"/>
</dbReference>
<dbReference type="SUPFAM" id="SSF50729">
    <property type="entry name" value="PH domain-like"/>
    <property type="match status" value="1"/>
</dbReference>
<evidence type="ECO:0000256" key="1">
    <source>
        <dbReference type="ARBA" id="ARBA00004567"/>
    </source>
</evidence>
<keyword evidence="11" id="KW-1185">Reference proteome</keyword>
<dbReference type="SMART" id="SM00160">
    <property type="entry name" value="RanBD"/>
    <property type="match status" value="1"/>
</dbReference>
<dbReference type="STRING" id="2282107.A0A286UGU2"/>
<proteinExistence type="predicted"/>
<dbReference type="InterPro" id="IPR000156">
    <property type="entry name" value="Ran_bind_dom"/>
</dbReference>
<evidence type="ECO:0000313" key="11">
    <source>
        <dbReference type="Proteomes" id="UP000217199"/>
    </source>
</evidence>
<feature type="compositionally biased region" description="Polar residues" evidence="8">
    <location>
        <begin position="130"/>
        <end position="140"/>
    </location>
</feature>
<comment type="caution">
    <text evidence="10">The sequence shown here is derived from an EMBL/GenBank/DDBJ whole genome shotgun (WGS) entry which is preliminary data.</text>
</comment>
<dbReference type="FunCoup" id="A0A286UGU2">
    <property type="interactions" value="115"/>
</dbReference>
<feature type="compositionally biased region" description="Low complexity" evidence="8">
    <location>
        <begin position="79"/>
        <end position="91"/>
    </location>
</feature>
<dbReference type="AlphaFoldDB" id="A0A286UGU2"/>
<dbReference type="GO" id="GO:0005643">
    <property type="term" value="C:nuclear pore"/>
    <property type="evidence" value="ECO:0007669"/>
    <property type="project" value="UniProtKB-SubCell"/>
</dbReference>
<keyword evidence="5" id="KW-0811">Translocation</keyword>
<feature type="compositionally biased region" description="Polar residues" evidence="8">
    <location>
        <begin position="210"/>
        <end position="231"/>
    </location>
</feature>
<dbReference type="Proteomes" id="UP000217199">
    <property type="component" value="Unassembled WGS sequence"/>
</dbReference>
<feature type="compositionally biased region" description="Low complexity" evidence="8">
    <location>
        <begin position="265"/>
        <end position="309"/>
    </location>
</feature>
<feature type="compositionally biased region" description="Low complexity" evidence="8">
    <location>
        <begin position="402"/>
        <end position="411"/>
    </location>
</feature>
<dbReference type="PANTHER" id="PTHR38697">
    <property type="entry name" value="NUCLEAR PORE COMPLEX PROTEIN SIMILAR TO S. CEREVISIAE NUP2 (EUROFUNG)"/>
    <property type="match status" value="1"/>
</dbReference>
<comment type="subcellular location">
    <subcellularLocation>
        <location evidence="1">Nucleus</location>
        <location evidence="1">Nuclear pore complex</location>
    </subcellularLocation>
</comment>
<evidence type="ECO:0000256" key="3">
    <source>
        <dbReference type="ARBA" id="ARBA00022816"/>
    </source>
</evidence>
<organism evidence="10 11">
    <name type="scientific">Pyrrhoderma noxium</name>
    <dbReference type="NCBI Taxonomy" id="2282107"/>
    <lineage>
        <taxon>Eukaryota</taxon>
        <taxon>Fungi</taxon>
        <taxon>Dikarya</taxon>
        <taxon>Basidiomycota</taxon>
        <taxon>Agaricomycotina</taxon>
        <taxon>Agaricomycetes</taxon>
        <taxon>Hymenochaetales</taxon>
        <taxon>Hymenochaetaceae</taxon>
        <taxon>Pyrrhoderma</taxon>
    </lineage>
</organism>
<evidence type="ECO:0000256" key="2">
    <source>
        <dbReference type="ARBA" id="ARBA00022448"/>
    </source>
</evidence>
<feature type="compositionally biased region" description="Low complexity" evidence="8">
    <location>
        <begin position="416"/>
        <end position="433"/>
    </location>
</feature>
<dbReference type="Pfam" id="PF08911">
    <property type="entry name" value="NUP50"/>
    <property type="match status" value="1"/>
</dbReference>
<keyword evidence="6" id="KW-0906">Nuclear pore complex</keyword>
<evidence type="ECO:0000313" key="10">
    <source>
        <dbReference type="EMBL" id="PAV18832.1"/>
    </source>
</evidence>
<keyword evidence="4" id="KW-0653">Protein transport</keyword>
<dbReference type="InterPro" id="IPR015007">
    <property type="entry name" value="NUP2/50/61"/>
</dbReference>
<dbReference type="PROSITE" id="PS50196">
    <property type="entry name" value="RANBD1"/>
    <property type="match status" value="1"/>
</dbReference>
<dbReference type="InterPro" id="IPR011993">
    <property type="entry name" value="PH-like_dom_sf"/>
</dbReference>
<feature type="region of interest" description="Disordered" evidence="8">
    <location>
        <begin position="1"/>
        <end position="104"/>
    </location>
</feature>
<feature type="region of interest" description="Disordered" evidence="8">
    <location>
        <begin position="202"/>
        <end position="349"/>
    </location>
</feature>
<dbReference type="CDD" id="cd13170">
    <property type="entry name" value="RanBD_NUP50"/>
    <property type="match status" value="1"/>
</dbReference>
<dbReference type="InParanoid" id="A0A286UGU2"/>
<feature type="compositionally biased region" description="Basic and acidic residues" evidence="8">
    <location>
        <begin position="1"/>
        <end position="14"/>
    </location>
</feature>
<dbReference type="InterPro" id="IPR053074">
    <property type="entry name" value="NPC_Nucleoporin"/>
</dbReference>
<dbReference type="GO" id="GO:0051028">
    <property type="term" value="P:mRNA transport"/>
    <property type="evidence" value="ECO:0007669"/>
    <property type="project" value="UniProtKB-KW"/>
</dbReference>
<gene>
    <name evidence="10" type="ORF">PNOK_0567500</name>
</gene>
<evidence type="ECO:0000256" key="5">
    <source>
        <dbReference type="ARBA" id="ARBA00023010"/>
    </source>
</evidence>
<evidence type="ECO:0000256" key="8">
    <source>
        <dbReference type="SAM" id="MobiDB-lite"/>
    </source>
</evidence>
<dbReference type="PANTHER" id="PTHR38697:SF1">
    <property type="entry name" value="NUCLEAR PORE COMPLEX PROTEIN SIMILAR TO S. CEREVISIAE NUP2 (EUROFUNG)"/>
    <property type="match status" value="1"/>
</dbReference>
<keyword evidence="2" id="KW-0813">Transport</keyword>
<accession>A0A286UGU2</accession>
<feature type="compositionally biased region" description="Polar residues" evidence="8">
    <location>
        <begin position="392"/>
        <end position="401"/>
    </location>
</feature>
<dbReference type="Gene3D" id="2.30.29.30">
    <property type="entry name" value="Pleckstrin-homology domain (PH domain)/Phosphotyrosine-binding domain (PTB)"/>
    <property type="match status" value="1"/>
</dbReference>
<evidence type="ECO:0000259" key="9">
    <source>
        <dbReference type="PROSITE" id="PS50196"/>
    </source>
</evidence>
<feature type="compositionally biased region" description="Polar residues" evidence="8">
    <location>
        <begin position="52"/>
        <end position="70"/>
    </location>
</feature>
<protein>
    <recommendedName>
        <fullName evidence="9">RanBD1 domain-containing protein</fullName>
    </recommendedName>
</protein>
<keyword evidence="3" id="KW-0509">mRNA transport</keyword>
<feature type="region of interest" description="Disordered" evidence="8">
    <location>
        <begin position="416"/>
        <end position="437"/>
    </location>
</feature>
<name>A0A286UGU2_9AGAM</name>
<dbReference type="OrthoDB" id="185618at2759"/>
<reference evidence="10 11" key="1">
    <citation type="journal article" date="2017" name="Mol. Ecol.">
        <title>Comparative and population genomic landscape of Phellinus noxius: A hypervariable fungus causing root rot in trees.</title>
        <authorList>
            <person name="Chung C.L."/>
            <person name="Lee T.J."/>
            <person name="Akiba M."/>
            <person name="Lee H.H."/>
            <person name="Kuo T.H."/>
            <person name="Liu D."/>
            <person name="Ke H.M."/>
            <person name="Yokoi T."/>
            <person name="Roa M.B."/>
            <person name="Lu M.J."/>
            <person name="Chang Y.Y."/>
            <person name="Ann P.J."/>
            <person name="Tsai J.N."/>
            <person name="Chen C.Y."/>
            <person name="Tzean S.S."/>
            <person name="Ota Y."/>
            <person name="Hattori T."/>
            <person name="Sahashi N."/>
            <person name="Liou R.F."/>
            <person name="Kikuchi T."/>
            <person name="Tsai I.J."/>
        </authorList>
    </citation>
    <scope>NUCLEOTIDE SEQUENCE [LARGE SCALE GENOMIC DNA]</scope>
    <source>
        <strain evidence="10 11">FFPRI411160</strain>
    </source>
</reference>
<feature type="compositionally biased region" description="Low complexity" evidence="8">
    <location>
        <begin position="318"/>
        <end position="342"/>
    </location>
</feature>
<feature type="region of interest" description="Disordered" evidence="8">
    <location>
        <begin position="130"/>
        <end position="151"/>
    </location>
</feature>
<dbReference type="Pfam" id="PF00638">
    <property type="entry name" value="Ran_BP1"/>
    <property type="match status" value="1"/>
</dbReference>
<feature type="region of interest" description="Disordered" evidence="8">
    <location>
        <begin position="474"/>
        <end position="556"/>
    </location>
</feature>
<keyword evidence="7" id="KW-0539">Nucleus</keyword>
<sequence length="659" mass="67868">MKRGAEKQITRDTLEDNEVEEVDPSVGFHRADTTVLASRPMKGLPKRLGGANNATPSTNTPGTEQATTKPTFKGFGTASPSPFTFNVTPSTPTTPTPAPQPTASSFKFNAASIAPSASSASKQLTNILETPQANGSSAHTSKPPVQDSHERETKYFTSLRGLNMSFMNEVKNAVESDCFIDLGSLFTQYNLFRQGIQNEFSTEQKAKPETSINGSTNPFFSNTKSASTQEIKTFDPAPEASTKPINPLSGGFKPDLSAISSSSQPFGGASKPASSPASSAPLGGGFKPTLGTTPTTPSPFGGGFKPTFGEASAPTPKSAFGAASADKPAASSSLFSGSGSNSDTKSNSFDFVKTASKPSPFASASSTPSPFGILASTSSKPISVFGSTSSTLFGSKPTAETSSSSSAAADSVFGSKTSTATATTTTNAGSSSSPFVFGSKGNLGNPVGFVFGGSGSAKSAATDASTSSKLAFTFGAPKSTDSTSSPAPTSAPFGSSAATSSAITQGESSETSRPETPTSGDGGGSAPEDAQGSALGENANDKEGEGEQDEETVHTSKVKIYRFGKKDGQPHWAEVGIGMLRIKKHKTTGAKRLLSRNSANGRIMMNFKLYSGFKVTRTKQVLNFVGHDEGVNTTYRVRVKDEAGAVELLEAIEKAIAEL</sequence>
<evidence type="ECO:0000256" key="7">
    <source>
        <dbReference type="ARBA" id="ARBA00023242"/>
    </source>
</evidence>
<feature type="compositionally biased region" description="Low complexity" evidence="8">
    <location>
        <begin position="476"/>
        <end position="519"/>
    </location>
</feature>
<feature type="region of interest" description="Disordered" evidence="8">
    <location>
        <begin position="392"/>
        <end position="411"/>
    </location>
</feature>
<feature type="domain" description="RanBD1" evidence="9">
    <location>
        <begin position="546"/>
        <end position="659"/>
    </location>
</feature>
<dbReference type="EMBL" id="NBII01000005">
    <property type="protein sequence ID" value="PAV18832.1"/>
    <property type="molecule type" value="Genomic_DNA"/>
</dbReference>
<evidence type="ECO:0000256" key="6">
    <source>
        <dbReference type="ARBA" id="ARBA00023132"/>
    </source>
</evidence>